<name>A0A0E9V6K4_ANGAN</name>
<dbReference type="EMBL" id="GBXM01034895">
    <property type="protein sequence ID" value="JAH73682.1"/>
    <property type="molecule type" value="Transcribed_RNA"/>
</dbReference>
<organism evidence="1">
    <name type="scientific">Anguilla anguilla</name>
    <name type="common">European freshwater eel</name>
    <name type="synonym">Muraena anguilla</name>
    <dbReference type="NCBI Taxonomy" id="7936"/>
    <lineage>
        <taxon>Eukaryota</taxon>
        <taxon>Metazoa</taxon>
        <taxon>Chordata</taxon>
        <taxon>Craniata</taxon>
        <taxon>Vertebrata</taxon>
        <taxon>Euteleostomi</taxon>
        <taxon>Actinopterygii</taxon>
        <taxon>Neopterygii</taxon>
        <taxon>Teleostei</taxon>
        <taxon>Anguilliformes</taxon>
        <taxon>Anguillidae</taxon>
        <taxon>Anguilla</taxon>
    </lineage>
</organism>
<evidence type="ECO:0000313" key="1">
    <source>
        <dbReference type="EMBL" id="JAH73682.1"/>
    </source>
</evidence>
<reference evidence="1" key="1">
    <citation type="submission" date="2014-11" db="EMBL/GenBank/DDBJ databases">
        <authorList>
            <person name="Amaro Gonzalez C."/>
        </authorList>
    </citation>
    <scope>NUCLEOTIDE SEQUENCE</scope>
</reference>
<protein>
    <submittedName>
        <fullName evidence="1">Uncharacterized protein</fullName>
    </submittedName>
</protein>
<proteinExistence type="predicted"/>
<accession>A0A0E9V6K4</accession>
<reference evidence="1" key="2">
    <citation type="journal article" date="2015" name="Fish Shellfish Immunol.">
        <title>Early steps in the European eel (Anguilla anguilla)-Vibrio vulnificus interaction in the gills: Role of the RtxA13 toxin.</title>
        <authorList>
            <person name="Callol A."/>
            <person name="Pajuelo D."/>
            <person name="Ebbesson L."/>
            <person name="Teles M."/>
            <person name="MacKenzie S."/>
            <person name="Amaro C."/>
        </authorList>
    </citation>
    <scope>NUCLEOTIDE SEQUENCE</scope>
</reference>
<sequence>MLNYLFKLFEHVPWLLCIYQILVNTYRWDCCGIVLSAIICSLPKKQK</sequence>
<dbReference type="AlphaFoldDB" id="A0A0E9V6K4"/>